<dbReference type="RefSeq" id="WP_128115575.1">
    <property type="nucleotide sequence ID" value="NZ_UAQM01000011.1"/>
</dbReference>
<dbReference type="EMBL" id="UAQM01000011">
    <property type="protein sequence ID" value="SPU44160.1"/>
    <property type="molecule type" value="Genomic_DNA"/>
</dbReference>
<feature type="chain" id="PRO_5016131567" evidence="1">
    <location>
        <begin position="22"/>
        <end position="230"/>
    </location>
</feature>
<dbReference type="Proteomes" id="UP000250358">
    <property type="component" value="Unassembled WGS sequence"/>
</dbReference>
<feature type="signal peptide" evidence="1">
    <location>
        <begin position="1"/>
        <end position="21"/>
    </location>
</feature>
<gene>
    <name evidence="2" type="ORF">NCTC11165_01560</name>
</gene>
<protein>
    <submittedName>
        <fullName evidence="2">Uncharacterized protein</fullName>
    </submittedName>
</protein>
<reference evidence="2 3" key="1">
    <citation type="submission" date="2018-06" db="EMBL/GenBank/DDBJ databases">
        <authorList>
            <consortium name="Pathogen Informatics"/>
            <person name="Doyle S."/>
        </authorList>
    </citation>
    <scope>NUCLEOTIDE SEQUENCE [LARGE SCALE GENOMIC DNA]</scope>
    <source>
        <strain evidence="2 3">NCTC11165</strain>
    </source>
</reference>
<evidence type="ECO:0000256" key="1">
    <source>
        <dbReference type="SAM" id="SignalP"/>
    </source>
</evidence>
<organism evidence="2 3">
    <name type="scientific">Brevundimonas diminuta</name>
    <name type="common">Pseudomonas diminuta</name>
    <dbReference type="NCBI Taxonomy" id="293"/>
    <lineage>
        <taxon>Bacteria</taxon>
        <taxon>Pseudomonadati</taxon>
        <taxon>Pseudomonadota</taxon>
        <taxon>Alphaproteobacteria</taxon>
        <taxon>Caulobacterales</taxon>
        <taxon>Caulobacteraceae</taxon>
        <taxon>Brevundimonas</taxon>
    </lineage>
</organism>
<evidence type="ECO:0000313" key="2">
    <source>
        <dbReference type="EMBL" id="SPU44160.1"/>
    </source>
</evidence>
<dbReference type="AlphaFoldDB" id="A0A2X1AKB1"/>
<evidence type="ECO:0000313" key="3">
    <source>
        <dbReference type="Proteomes" id="UP000250358"/>
    </source>
</evidence>
<sequence length="230" mass="23865">MRRARSSILLVMTCLAPVSLAAPVSAESVAFAAELVGDASLESFATPPSAAPSPVATPGEVMRGPQIMTDADMSEARGGFMTAGGFTFGFGVVVRSYVNDQLALQTQLTWTPTGPVSQQVQHNVPGVADLAGAMASLVAGGIDLRGLSNTGGVAVVDGSGATAILHNITTSQLQNLIINNADNRNIRQDMELNLVLPDLATIQTNSQMHNYGSNIARDIDWAGLRSLGGF</sequence>
<proteinExistence type="predicted"/>
<name>A0A2X1AKB1_BREDI</name>
<accession>A0A2X1AKB1</accession>
<keyword evidence="1" id="KW-0732">Signal</keyword>